<evidence type="ECO:0000313" key="2">
    <source>
        <dbReference type="Proteomes" id="UP000315115"/>
    </source>
</evidence>
<accession>A0A510IDE9</accession>
<gene>
    <name evidence="1" type="ORF">VroAM7_44780</name>
</gene>
<evidence type="ECO:0008006" key="3">
    <source>
        <dbReference type="Google" id="ProtNLM"/>
    </source>
</evidence>
<dbReference type="EMBL" id="AP019799">
    <property type="protein sequence ID" value="BBL91825.1"/>
    <property type="molecule type" value="Genomic_DNA"/>
</dbReference>
<name>A0A510IDE9_9VIBR</name>
<evidence type="ECO:0000313" key="1">
    <source>
        <dbReference type="EMBL" id="BBL91825.1"/>
    </source>
</evidence>
<sequence>MFAAWKWIKWLGLASLVVTVLVLGLKLQVSQTELARVNEQLEKANSANQTNLNTIATLKGDAARQNALMVQRQRDRIQSEAKLREDINFLTNQLQDIECHVPAAVTERLREPY</sequence>
<reference evidence="2" key="1">
    <citation type="submission" date="2019-07" db="EMBL/GenBank/DDBJ databases">
        <title>Complete Genome Sequences of Vibrion rotiferianus strain AM7.</title>
        <authorList>
            <person name="Miyazaki K."/>
            <person name="Wiseschart A."/>
            <person name="Pootanakit K."/>
            <person name="Ishimori K."/>
            <person name="Kitahara K."/>
        </authorList>
    </citation>
    <scope>NUCLEOTIDE SEQUENCE [LARGE SCALE GENOMIC DNA]</scope>
    <source>
        <strain evidence="2">AM7</strain>
    </source>
</reference>
<protein>
    <recommendedName>
        <fullName evidence="3">DUF2570 domain-containing protein</fullName>
    </recommendedName>
</protein>
<dbReference type="Proteomes" id="UP000315115">
    <property type="component" value="Chromosome 2"/>
</dbReference>
<dbReference type="RefSeq" id="WP_143694020.1">
    <property type="nucleotide sequence ID" value="NZ_AP019799.1"/>
</dbReference>
<organism evidence="1 2">
    <name type="scientific">Vibrio rotiferianus</name>
    <dbReference type="NCBI Taxonomy" id="190895"/>
    <lineage>
        <taxon>Bacteria</taxon>
        <taxon>Pseudomonadati</taxon>
        <taxon>Pseudomonadota</taxon>
        <taxon>Gammaproteobacteria</taxon>
        <taxon>Vibrionales</taxon>
        <taxon>Vibrionaceae</taxon>
        <taxon>Vibrio</taxon>
    </lineage>
</organism>
<dbReference type="AlphaFoldDB" id="A0A510IDE9"/>
<proteinExistence type="predicted"/>